<dbReference type="GO" id="GO:0006357">
    <property type="term" value="P:regulation of transcription by RNA polymerase II"/>
    <property type="evidence" value="ECO:0007669"/>
    <property type="project" value="TreeGrafter"/>
</dbReference>
<keyword evidence="6" id="KW-0539">Nucleus</keyword>
<dbReference type="GO" id="GO:0070985">
    <property type="term" value="C:transcription factor TFIIK complex"/>
    <property type="evidence" value="ECO:0007669"/>
    <property type="project" value="UniProtKB-ARBA"/>
</dbReference>
<dbReference type="PANTHER" id="PTHR12683:SF13">
    <property type="entry name" value="CDK-ACTIVATING KINASE ASSEMBLY FACTOR MAT1"/>
    <property type="match status" value="1"/>
</dbReference>
<gene>
    <name evidence="13" type="ORF">CROQUDRAFT_672543</name>
</gene>
<feature type="domain" description="RING-type" evidence="12">
    <location>
        <begin position="69"/>
        <end position="112"/>
    </location>
</feature>
<dbReference type="InterPro" id="IPR004575">
    <property type="entry name" value="MAT1/Tfb3"/>
</dbReference>
<accession>A0A9P6T9Z2</accession>
<dbReference type="PROSITE" id="PS00518">
    <property type="entry name" value="ZF_RING_1"/>
    <property type="match status" value="1"/>
</dbReference>
<evidence type="ECO:0000259" key="12">
    <source>
        <dbReference type="PROSITE" id="PS50089"/>
    </source>
</evidence>
<keyword evidence="14" id="KW-1185">Reference proteome</keyword>
<proteinExistence type="predicted"/>
<dbReference type="EMBL" id="MU167302">
    <property type="protein sequence ID" value="KAG0144129.1"/>
    <property type="molecule type" value="Genomic_DNA"/>
</dbReference>
<dbReference type="SMART" id="SM00184">
    <property type="entry name" value="RING"/>
    <property type="match status" value="1"/>
</dbReference>
<evidence type="ECO:0000313" key="13">
    <source>
        <dbReference type="EMBL" id="KAG0144129.1"/>
    </source>
</evidence>
<evidence type="ECO:0000256" key="9">
    <source>
        <dbReference type="PROSITE-ProRule" id="PRU00175"/>
    </source>
</evidence>
<keyword evidence="5" id="KW-0862">Zinc</keyword>
<dbReference type="Gene3D" id="3.30.40.10">
    <property type="entry name" value="Zinc/RING finger domain, C3HC4 (zinc finger)"/>
    <property type="match status" value="1"/>
</dbReference>
<feature type="compositionally biased region" description="Polar residues" evidence="11">
    <location>
        <begin position="9"/>
        <end position="28"/>
    </location>
</feature>
<feature type="region of interest" description="Disordered" evidence="11">
    <location>
        <begin position="1"/>
        <end position="34"/>
    </location>
</feature>
<dbReference type="InterPro" id="IPR001841">
    <property type="entry name" value="Znf_RING"/>
</dbReference>
<dbReference type="Pfam" id="PF06391">
    <property type="entry name" value="MAT1"/>
    <property type="match status" value="1"/>
</dbReference>
<evidence type="ECO:0000256" key="2">
    <source>
        <dbReference type="ARBA" id="ARBA00022257"/>
    </source>
</evidence>
<dbReference type="FunFam" id="3.30.40.10:FF:000037">
    <property type="entry name" value="Cdk-activating kinase assembly factor MAT1, centre"/>
    <property type="match status" value="1"/>
</dbReference>
<reference evidence="13" key="1">
    <citation type="submission" date="2013-11" db="EMBL/GenBank/DDBJ databases">
        <title>Genome sequence of the fusiform rust pathogen reveals effectors for host alternation and coevolution with pine.</title>
        <authorList>
            <consortium name="DOE Joint Genome Institute"/>
            <person name="Smith K."/>
            <person name="Pendleton A."/>
            <person name="Kubisiak T."/>
            <person name="Anderson C."/>
            <person name="Salamov A."/>
            <person name="Aerts A."/>
            <person name="Riley R."/>
            <person name="Clum A."/>
            <person name="Lindquist E."/>
            <person name="Ence D."/>
            <person name="Campbell M."/>
            <person name="Kronenberg Z."/>
            <person name="Feau N."/>
            <person name="Dhillon B."/>
            <person name="Hamelin R."/>
            <person name="Burleigh J."/>
            <person name="Smith J."/>
            <person name="Yandell M."/>
            <person name="Nelson C."/>
            <person name="Grigoriev I."/>
            <person name="Davis J."/>
        </authorList>
    </citation>
    <scope>NUCLEOTIDE SEQUENCE</scope>
    <source>
        <strain evidence="13">G11</strain>
    </source>
</reference>
<evidence type="ECO:0000256" key="5">
    <source>
        <dbReference type="ARBA" id="ARBA00022833"/>
    </source>
</evidence>
<comment type="caution">
    <text evidence="13">The sequence shown here is derived from an EMBL/GenBank/DDBJ whole genome shotgun (WGS) entry which is preliminary data.</text>
</comment>
<dbReference type="InterPro" id="IPR013083">
    <property type="entry name" value="Znf_RING/FYVE/PHD"/>
</dbReference>
<comment type="subcellular location">
    <subcellularLocation>
        <location evidence="1">Nucleus</location>
    </subcellularLocation>
</comment>
<keyword evidence="4 9" id="KW-0863">Zinc-finger</keyword>
<evidence type="ECO:0000256" key="3">
    <source>
        <dbReference type="ARBA" id="ARBA00022723"/>
    </source>
</evidence>
<feature type="coiled-coil region" evidence="10">
    <location>
        <begin position="178"/>
        <end position="248"/>
    </location>
</feature>
<organism evidence="13 14">
    <name type="scientific">Cronartium quercuum f. sp. fusiforme G11</name>
    <dbReference type="NCBI Taxonomy" id="708437"/>
    <lineage>
        <taxon>Eukaryota</taxon>
        <taxon>Fungi</taxon>
        <taxon>Dikarya</taxon>
        <taxon>Basidiomycota</taxon>
        <taxon>Pucciniomycotina</taxon>
        <taxon>Pucciniomycetes</taxon>
        <taxon>Pucciniales</taxon>
        <taxon>Coleosporiaceae</taxon>
        <taxon>Cronartium</taxon>
    </lineage>
</organism>
<evidence type="ECO:0000256" key="6">
    <source>
        <dbReference type="ARBA" id="ARBA00023242"/>
    </source>
</evidence>
<dbReference type="InterPro" id="IPR017907">
    <property type="entry name" value="Znf_RING_CS"/>
</dbReference>
<dbReference type="GO" id="GO:0061575">
    <property type="term" value="F:cyclin-dependent protein serine/threonine kinase activator activity"/>
    <property type="evidence" value="ECO:0007669"/>
    <property type="project" value="InterPro"/>
</dbReference>
<dbReference type="NCBIfam" id="TIGR00570">
    <property type="entry name" value="cdk7"/>
    <property type="match status" value="1"/>
</dbReference>
<sequence length="402" mass="45666">MASRKPLAGSSSTLAKNYNPPNRITPLSNKLEPNPITSTGLNKAIVGPSNLERDQTGRSVEFFSDTDVCPVCNSDRYLNPDLRLLVSRCYHKMCESCIDRIFSLGPEPCPICGQILRKSNFAPQTFENLKVEKEVIIRKRITKFFNKRPEDFASLTDYNNYLEEVEDITFNLINDVDVAETEAKIKKFKQENQDLIAQNVVHEARQAELIKRKEEAIKREREERKAELIRLEEEARKEERALKDETINSLATSDVSAEKLIARQRILAQKKSAARALASDIATKSTLSMPSLHGLLDSTTNQTDEVQRPDIELELNKWNNYSNLFELQRFEDAYRPGYVDEQSISLVMNDNGLAFVGGFNLEDVWERQIRSSLMGLFVPKPEEGSINQLISDDAMAIDLVTS</sequence>
<name>A0A9P6T9Z2_9BASI</name>
<evidence type="ECO:0000256" key="4">
    <source>
        <dbReference type="ARBA" id="ARBA00022771"/>
    </source>
</evidence>
<dbReference type="InterPro" id="IPR015877">
    <property type="entry name" value="MAT1_centre"/>
</dbReference>
<evidence type="ECO:0000256" key="8">
    <source>
        <dbReference type="ARBA" id="ARBA00033277"/>
    </source>
</evidence>
<dbReference type="GO" id="GO:0006289">
    <property type="term" value="P:nucleotide-excision repair"/>
    <property type="evidence" value="ECO:0007669"/>
    <property type="project" value="InterPro"/>
</dbReference>
<evidence type="ECO:0000256" key="1">
    <source>
        <dbReference type="ARBA" id="ARBA00004123"/>
    </source>
</evidence>
<protein>
    <recommendedName>
        <fullName evidence="2">RNA polymerase II transcription factor B subunit 3</fullName>
    </recommendedName>
    <alternativeName>
        <fullName evidence="8">RNA polymerase II transcription factor B 38 kDa subunit</fullName>
    </alternativeName>
    <alternativeName>
        <fullName evidence="7">RNA polymerase II transcription factor B p38 subunit</fullName>
    </alternativeName>
</protein>
<dbReference type="OrthoDB" id="5963at2759"/>
<evidence type="ECO:0000313" key="14">
    <source>
        <dbReference type="Proteomes" id="UP000886653"/>
    </source>
</evidence>
<evidence type="ECO:0000256" key="7">
    <source>
        <dbReference type="ARBA" id="ARBA00029873"/>
    </source>
</evidence>
<dbReference type="PANTHER" id="PTHR12683">
    <property type="entry name" value="CDK-ACTIVATING KINASE ASSEMBLY FACTOR MAT1"/>
    <property type="match status" value="1"/>
</dbReference>
<dbReference type="PROSITE" id="PS50089">
    <property type="entry name" value="ZF_RING_2"/>
    <property type="match status" value="1"/>
</dbReference>
<dbReference type="SUPFAM" id="SSF57850">
    <property type="entry name" value="RING/U-box"/>
    <property type="match status" value="1"/>
</dbReference>
<dbReference type="CDD" id="cd16573">
    <property type="entry name" value="RING-HC_TFB3-like"/>
    <property type="match status" value="1"/>
</dbReference>
<keyword evidence="3" id="KW-0479">Metal-binding</keyword>
<dbReference type="AlphaFoldDB" id="A0A9P6T9Z2"/>
<dbReference type="GO" id="GO:0008270">
    <property type="term" value="F:zinc ion binding"/>
    <property type="evidence" value="ECO:0007669"/>
    <property type="project" value="UniProtKB-KW"/>
</dbReference>
<evidence type="ECO:0000256" key="11">
    <source>
        <dbReference type="SAM" id="MobiDB-lite"/>
    </source>
</evidence>
<evidence type="ECO:0000256" key="10">
    <source>
        <dbReference type="SAM" id="Coils"/>
    </source>
</evidence>
<keyword evidence="10" id="KW-0175">Coiled coil</keyword>
<dbReference type="Pfam" id="PF17121">
    <property type="entry name" value="zf-C3HC4_5"/>
    <property type="match status" value="1"/>
</dbReference>
<dbReference type="Proteomes" id="UP000886653">
    <property type="component" value="Unassembled WGS sequence"/>
</dbReference>